<sequence>MVKKEEILARTSNGLDVFRHYLPVKWRVGRNFLNPLYADSKASCNVYYDRRSGTYRMKDFGNGDYSGDCFFLVAKLKGLDCRNAADFVEVLHTIDRELCLGLEDDSPEDTAVPDGGCRTLRLVPGAREHGTRDDRSGEGISVRTSGNGTGKPDGYTEEAAAPFDRPEPKPYRTTEKPFTDAELAYWGASGITEELLHRYGAVSLAEYRGETREGKSFGFSSTPAEPMFGYKGKWGVKVYRPMSEVRFVYGGHTGDNYCFGLEQLPSKGDLLFLTGGEKDVLTLAAHGFHAICFNSETSVIPAKTVRKLVYRFKHIVLLYDTDKTGLECSEKHRAQLSEYGVKRLVLPLPGTKAEKDVTDYFKAGHTREELMGLFLKLLDTLYGDTMAVLKSCEIDYDHPPEQAVAIVTAGEVPLGSEENILCITGGEGTGKSNYTAALVAGAIMERETDADLLGVRVEPNRKGRAVLLYDTEQSEQQLYKNMGRLLRRAGRERMPEYLHVYCLTGMSRSERLTAIVQSMDKYHYLHGGIHLVVIDGVADLIRCANDEAESVALIDEIYRLAGIYRTCIAAVVHFVPNGLKLRGHLGSELQRKSAAILSIEKDENPEVSVVKALKVRDGSPLDIPLMQFRWDKQAGMPVYVGEKPRAEKEKRKEKELAEMAREAFARQEKYGYIELCELIQEMLEVKERTAKGYIRYMREKEIIEKEGDCYVHGQGRV</sequence>
<keyword evidence="2" id="KW-0378">Hydrolase</keyword>
<comment type="caution">
    <text evidence="2">The sequence shown here is derived from an EMBL/GenBank/DDBJ whole genome shotgun (WGS) entry which is preliminary data.</text>
</comment>
<dbReference type="Pfam" id="PF13481">
    <property type="entry name" value="AAA_25"/>
    <property type="match status" value="1"/>
</dbReference>
<dbReference type="Proteomes" id="UP000278164">
    <property type="component" value="Unassembled WGS sequence"/>
</dbReference>
<name>A0A3L7ZN36_PARDI</name>
<evidence type="ECO:0000313" key="2">
    <source>
        <dbReference type="EMBL" id="RLT73334.1"/>
    </source>
</evidence>
<dbReference type="Pfam" id="PF13155">
    <property type="entry name" value="Toprim_2"/>
    <property type="match status" value="1"/>
</dbReference>
<dbReference type="Gene3D" id="3.40.50.300">
    <property type="entry name" value="P-loop containing nucleotide triphosphate hydrolases"/>
    <property type="match status" value="1"/>
</dbReference>
<dbReference type="GO" id="GO:0004386">
    <property type="term" value="F:helicase activity"/>
    <property type="evidence" value="ECO:0007669"/>
    <property type="project" value="UniProtKB-KW"/>
</dbReference>
<evidence type="ECO:0000313" key="3">
    <source>
        <dbReference type="Proteomes" id="UP000278164"/>
    </source>
</evidence>
<dbReference type="OrthoDB" id="877327at2"/>
<dbReference type="InterPro" id="IPR034154">
    <property type="entry name" value="TOPRIM_DnaG/twinkle"/>
</dbReference>
<protein>
    <submittedName>
        <fullName evidence="2">Bifunctional DNA primase/helicase</fullName>
    </submittedName>
</protein>
<reference evidence="2 3" key="1">
    <citation type="submission" date="2018-09" db="EMBL/GenBank/DDBJ databases">
        <title>Murine metabolic-syndrome-specific gut microbial biobank.</title>
        <authorList>
            <person name="Liu C."/>
        </authorList>
    </citation>
    <scope>NUCLEOTIDE SEQUENCE [LARGE SCALE GENOMIC DNA]</scope>
    <source>
        <strain evidence="2 3">8-P5</strain>
    </source>
</reference>
<organism evidence="2 3">
    <name type="scientific">Parabacteroides distasonis</name>
    <dbReference type="NCBI Taxonomy" id="823"/>
    <lineage>
        <taxon>Bacteria</taxon>
        <taxon>Pseudomonadati</taxon>
        <taxon>Bacteroidota</taxon>
        <taxon>Bacteroidia</taxon>
        <taxon>Bacteroidales</taxon>
        <taxon>Tannerellaceae</taxon>
        <taxon>Parabacteroides</taxon>
    </lineage>
</organism>
<keyword evidence="2" id="KW-0347">Helicase</keyword>
<proteinExistence type="predicted"/>
<keyword evidence="2" id="KW-0067">ATP-binding</keyword>
<feature type="compositionally biased region" description="Basic and acidic residues" evidence="1">
    <location>
        <begin position="126"/>
        <end position="137"/>
    </location>
</feature>
<dbReference type="SUPFAM" id="SSF56731">
    <property type="entry name" value="DNA primase core"/>
    <property type="match status" value="1"/>
</dbReference>
<dbReference type="RefSeq" id="WP_121736190.1">
    <property type="nucleotide sequence ID" value="NZ_QXXG01000004.1"/>
</dbReference>
<dbReference type="AlphaFoldDB" id="A0A3L7ZN36"/>
<dbReference type="SUPFAM" id="SSF52540">
    <property type="entry name" value="P-loop containing nucleoside triphosphate hydrolases"/>
    <property type="match status" value="1"/>
</dbReference>
<dbReference type="EMBL" id="RAYI01000018">
    <property type="protein sequence ID" value="RLT73334.1"/>
    <property type="molecule type" value="Genomic_DNA"/>
</dbReference>
<gene>
    <name evidence="2" type="ORF">D7V78_10580</name>
</gene>
<dbReference type="CDD" id="cd01029">
    <property type="entry name" value="TOPRIM_primases"/>
    <property type="match status" value="1"/>
</dbReference>
<feature type="compositionally biased region" description="Basic and acidic residues" evidence="1">
    <location>
        <begin position="164"/>
        <end position="174"/>
    </location>
</feature>
<dbReference type="Gene3D" id="3.40.1360.10">
    <property type="match status" value="1"/>
</dbReference>
<evidence type="ECO:0000256" key="1">
    <source>
        <dbReference type="SAM" id="MobiDB-lite"/>
    </source>
</evidence>
<dbReference type="InterPro" id="IPR027417">
    <property type="entry name" value="P-loop_NTPase"/>
</dbReference>
<accession>A0A3L7ZN36</accession>
<keyword evidence="2" id="KW-0547">Nucleotide-binding</keyword>
<feature type="region of interest" description="Disordered" evidence="1">
    <location>
        <begin position="125"/>
        <end position="174"/>
    </location>
</feature>